<organism evidence="2 3">
    <name type="scientific">Serinibacter salmoneus</name>
    <dbReference type="NCBI Taxonomy" id="556530"/>
    <lineage>
        <taxon>Bacteria</taxon>
        <taxon>Bacillati</taxon>
        <taxon>Actinomycetota</taxon>
        <taxon>Actinomycetes</taxon>
        <taxon>Micrococcales</taxon>
        <taxon>Beutenbergiaceae</taxon>
        <taxon>Serinibacter</taxon>
    </lineage>
</organism>
<evidence type="ECO:0000256" key="1">
    <source>
        <dbReference type="SAM" id="Phobius"/>
    </source>
</evidence>
<dbReference type="AlphaFoldDB" id="A0A2A9D0G3"/>
<evidence type="ECO:0000313" key="2">
    <source>
        <dbReference type="EMBL" id="PFG19432.1"/>
    </source>
</evidence>
<comment type="caution">
    <text evidence="2">The sequence shown here is derived from an EMBL/GenBank/DDBJ whole genome shotgun (WGS) entry which is preliminary data.</text>
</comment>
<reference evidence="2 3" key="1">
    <citation type="submission" date="2017-10" db="EMBL/GenBank/DDBJ databases">
        <title>Sequencing the genomes of 1000 actinobacteria strains.</title>
        <authorList>
            <person name="Klenk H.-P."/>
        </authorList>
    </citation>
    <scope>NUCLEOTIDE SEQUENCE [LARGE SCALE GENOMIC DNA]</scope>
    <source>
        <strain evidence="2 3">DSM 21801</strain>
    </source>
</reference>
<dbReference type="EMBL" id="PDJD01000001">
    <property type="protein sequence ID" value="PFG19432.1"/>
    <property type="molecule type" value="Genomic_DNA"/>
</dbReference>
<protein>
    <submittedName>
        <fullName evidence="2">Uncharacterized protein</fullName>
    </submittedName>
</protein>
<keyword evidence="1" id="KW-1133">Transmembrane helix</keyword>
<feature type="transmembrane region" description="Helical" evidence="1">
    <location>
        <begin position="39"/>
        <end position="61"/>
    </location>
</feature>
<name>A0A2A9D0G3_9MICO</name>
<keyword evidence="1" id="KW-0472">Membrane</keyword>
<sequence>MYLGTVIVWFGAVVAWLAGVVAAIVVTAQRADGFSLEPALAATALTTLLAAASLGAVAGILWDHVVVAPLVALAVYLLPLTLGQVIEVRDLFLAGGATGTLAGTAPNPVVTATHLLVHGAISLMALLVIWVQCRPRSAARSSVVVGSVILVAVALGAYLAAEPVKSARVNTPSANVCEVSSSGAVEVCGAPETRALYSVAAESLDGAIQQLAERGVVAASRYEEAGNGRVLDPEVGILAVDTVAVSAADIGVDDVVAALVAPRACPFLYDEEPPAEHLDVQATLAAWVYDVLGGVPTEPGDDRAASETMRWLASCSPAGAPAWTYLP</sequence>
<dbReference type="Proteomes" id="UP000224915">
    <property type="component" value="Unassembled WGS sequence"/>
</dbReference>
<evidence type="ECO:0000313" key="3">
    <source>
        <dbReference type="Proteomes" id="UP000224915"/>
    </source>
</evidence>
<keyword evidence="3" id="KW-1185">Reference proteome</keyword>
<proteinExistence type="predicted"/>
<feature type="transmembrane region" description="Helical" evidence="1">
    <location>
        <begin position="143"/>
        <end position="161"/>
    </location>
</feature>
<accession>A0A2A9D0G3</accession>
<feature type="transmembrane region" description="Helical" evidence="1">
    <location>
        <begin position="115"/>
        <end position="131"/>
    </location>
</feature>
<gene>
    <name evidence="2" type="ORF">ATL40_0992</name>
</gene>
<feature type="transmembrane region" description="Helical" evidence="1">
    <location>
        <begin position="6"/>
        <end position="27"/>
    </location>
</feature>
<keyword evidence="1" id="KW-0812">Transmembrane</keyword>
<feature type="transmembrane region" description="Helical" evidence="1">
    <location>
        <begin position="67"/>
        <end position="86"/>
    </location>
</feature>